<feature type="domain" description="Lactate/malate dehydrogenase C-terminal" evidence="3">
    <location>
        <begin position="2"/>
        <end position="117"/>
    </location>
</feature>
<dbReference type="Gene3D" id="3.90.110.10">
    <property type="entry name" value="Lactate dehydrogenase/glycoside hydrolase, family 4, C-terminal"/>
    <property type="match status" value="1"/>
</dbReference>
<protein>
    <recommendedName>
        <fullName evidence="3">Lactate/malate dehydrogenase C-terminal domain-containing protein</fullName>
    </recommendedName>
</protein>
<keyword evidence="1" id="KW-0560">Oxidoreductase</keyword>
<dbReference type="EMBL" id="JBJUIK010000007">
    <property type="protein sequence ID" value="KAL3523226.1"/>
    <property type="molecule type" value="Genomic_DNA"/>
</dbReference>
<evidence type="ECO:0000256" key="1">
    <source>
        <dbReference type="ARBA" id="ARBA00023002"/>
    </source>
</evidence>
<dbReference type="AlphaFoldDB" id="A0ABD2ZWV6"/>
<sequence>MLGVVRVTTFYAWKAKVNVAEVNLLVVRGHAGITILPLFTQPTPKANLPDEDMKALTERTQDGGTEVVEAKVGKDAATFSMAYPGAILAYACLKGLNDVPDVVECSFVQSSSLSYLSLHPRSCDLLKQPRRTLKGGDGVVEVLWKKEVEKFPICLGAFDDVGLATCAHGLSRECLLANWRSLTPGFCPISIMMVIKQEHELVLTPIQNYFRMNVEQNWMELSKVSALLHELEILRMVTKEANKFAEKIELLEFKFPI</sequence>
<dbReference type="Proteomes" id="UP001630127">
    <property type="component" value="Unassembled WGS sequence"/>
</dbReference>
<dbReference type="Pfam" id="PF02866">
    <property type="entry name" value="Ldh_1_C"/>
    <property type="match status" value="1"/>
</dbReference>
<evidence type="ECO:0000313" key="5">
    <source>
        <dbReference type="Proteomes" id="UP001630127"/>
    </source>
</evidence>
<dbReference type="InterPro" id="IPR022383">
    <property type="entry name" value="Lactate/malate_DH_C"/>
</dbReference>
<name>A0ABD2ZWV6_9GENT</name>
<accession>A0ABD2ZWV6</accession>
<dbReference type="GO" id="GO:0016491">
    <property type="term" value="F:oxidoreductase activity"/>
    <property type="evidence" value="ECO:0007669"/>
    <property type="project" value="UniProtKB-KW"/>
</dbReference>
<comment type="caution">
    <text evidence="4">The sequence shown here is derived from an EMBL/GenBank/DDBJ whole genome shotgun (WGS) entry which is preliminary data.</text>
</comment>
<dbReference type="PANTHER" id="PTHR11540:SF47">
    <property type="entry name" value="MALATE DEHYDROGENASE"/>
    <property type="match status" value="1"/>
</dbReference>
<dbReference type="InterPro" id="IPR015955">
    <property type="entry name" value="Lactate_DH/Glyco_Ohase_4_C"/>
</dbReference>
<dbReference type="SUPFAM" id="SSF56327">
    <property type="entry name" value="LDH C-terminal domain-like"/>
    <property type="match status" value="1"/>
</dbReference>
<keyword evidence="2" id="KW-0520">NAD</keyword>
<reference evidence="4 5" key="1">
    <citation type="submission" date="2024-11" db="EMBL/GenBank/DDBJ databases">
        <title>A near-complete genome assembly of Cinchona calisaya.</title>
        <authorList>
            <person name="Lian D.C."/>
            <person name="Zhao X.W."/>
            <person name="Wei L."/>
        </authorList>
    </citation>
    <scope>NUCLEOTIDE SEQUENCE [LARGE SCALE GENOMIC DNA]</scope>
    <source>
        <tissue evidence="4">Nenye</tissue>
    </source>
</reference>
<gene>
    <name evidence="4" type="ORF">ACH5RR_016060</name>
</gene>
<evidence type="ECO:0000256" key="2">
    <source>
        <dbReference type="ARBA" id="ARBA00023027"/>
    </source>
</evidence>
<dbReference type="PANTHER" id="PTHR11540">
    <property type="entry name" value="MALATE AND LACTATE DEHYDROGENASE"/>
    <property type="match status" value="1"/>
</dbReference>
<evidence type="ECO:0000313" key="4">
    <source>
        <dbReference type="EMBL" id="KAL3523226.1"/>
    </source>
</evidence>
<keyword evidence="5" id="KW-1185">Reference proteome</keyword>
<proteinExistence type="predicted"/>
<evidence type="ECO:0000259" key="3">
    <source>
        <dbReference type="Pfam" id="PF02866"/>
    </source>
</evidence>
<organism evidence="4 5">
    <name type="scientific">Cinchona calisaya</name>
    <dbReference type="NCBI Taxonomy" id="153742"/>
    <lineage>
        <taxon>Eukaryota</taxon>
        <taxon>Viridiplantae</taxon>
        <taxon>Streptophyta</taxon>
        <taxon>Embryophyta</taxon>
        <taxon>Tracheophyta</taxon>
        <taxon>Spermatophyta</taxon>
        <taxon>Magnoliopsida</taxon>
        <taxon>eudicotyledons</taxon>
        <taxon>Gunneridae</taxon>
        <taxon>Pentapetalae</taxon>
        <taxon>asterids</taxon>
        <taxon>lamiids</taxon>
        <taxon>Gentianales</taxon>
        <taxon>Rubiaceae</taxon>
        <taxon>Cinchonoideae</taxon>
        <taxon>Cinchoneae</taxon>
        <taxon>Cinchona</taxon>
    </lineage>
</organism>